<dbReference type="InterPro" id="IPR000740">
    <property type="entry name" value="GrpE"/>
</dbReference>
<feature type="compositionally biased region" description="Basic and acidic residues" evidence="6">
    <location>
        <begin position="1"/>
        <end position="23"/>
    </location>
</feature>
<name>A0ABN0ZSH4_9BACI</name>
<evidence type="ECO:0000256" key="5">
    <source>
        <dbReference type="RuleBase" id="RU004478"/>
    </source>
</evidence>
<evidence type="ECO:0000256" key="4">
    <source>
        <dbReference type="RuleBase" id="RU000639"/>
    </source>
</evidence>
<evidence type="ECO:0000313" key="7">
    <source>
        <dbReference type="EMBL" id="GAA0457447.1"/>
    </source>
</evidence>
<dbReference type="HAMAP" id="MF_01151">
    <property type="entry name" value="GrpE"/>
    <property type="match status" value="1"/>
</dbReference>
<comment type="caution">
    <text evidence="7">The sequence shown here is derived from an EMBL/GenBank/DDBJ whole genome shotgun (WGS) entry which is preliminary data.</text>
</comment>
<protein>
    <recommendedName>
        <fullName evidence="3 4">Protein GrpE</fullName>
    </recommendedName>
    <alternativeName>
        <fullName evidence="3">HSP-70 cofactor</fullName>
    </alternativeName>
</protein>
<keyword evidence="3 4" id="KW-0346">Stress response</keyword>
<dbReference type="Proteomes" id="UP001500740">
    <property type="component" value="Unassembled WGS sequence"/>
</dbReference>
<dbReference type="SUPFAM" id="SSF51064">
    <property type="entry name" value="Head domain of nucleotide exchange factor GrpE"/>
    <property type="match status" value="1"/>
</dbReference>
<comment type="subcellular location">
    <subcellularLocation>
        <location evidence="3">Cytoplasm</location>
    </subcellularLocation>
</comment>
<evidence type="ECO:0000256" key="3">
    <source>
        <dbReference type="HAMAP-Rule" id="MF_01151"/>
    </source>
</evidence>
<reference evidence="7 8" key="1">
    <citation type="journal article" date="2019" name="Int. J. Syst. Evol. Microbiol.">
        <title>The Global Catalogue of Microorganisms (GCM) 10K type strain sequencing project: providing services to taxonomists for standard genome sequencing and annotation.</title>
        <authorList>
            <consortium name="The Broad Institute Genomics Platform"/>
            <consortium name="The Broad Institute Genome Sequencing Center for Infectious Disease"/>
            <person name="Wu L."/>
            <person name="Ma J."/>
        </authorList>
    </citation>
    <scope>NUCLEOTIDE SEQUENCE [LARGE SCALE GENOMIC DNA]</scope>
    <source>
        <strain evidence="7 8">JCM 14193</strain>
    </source>
</reference>
<evidence type="ECO:0000256" key="1">
    <source>
        <dbReference type="ARBA" id="ARBA00009054"/>
    </source>
</evidence>
<dbReference type="RefSeq" id="WP_343782268.1">
    <property type="nucleotide sequence ID" value="NZ_BAAACZ010000009.1"/>
</dbReference>
<dbReference type="Gene3D" id="2.30.22.10">
    <property type="entry name" value="Head domain of nucleotide exchange factor GrpE"/>
    <property type="match status" value="1"/>
</dbReference>
<dbReference type="InterPro" id="IPR013805">
    <property type="entry name" value="GrpE_CC"/>
</dbReference>
<accession>A0ABN0ZSH4</accession>
<dbReference type="PRINTS" id="PR00773">
    <property type="entry name" value="GRPEPROTEIN"/>
</dbReference>
<dbReference type="Pfam" id="PF01025">
    <property type="entry name" value="GrpE"/>
    <property type="match status" value="1"/>
</dbReference>
<proteinExistence type="inferred from homology"/>
<dbReference type="EMBL" id="BAAACZ010000009">
    <property type="protein sequence ID" value="GAA0457447.1"/>
    <property type="molecule type" value="Genomic_DNA"/>
</dbReference>
<dbReference type="InterPro" id="IPR009012">
    <property type="entry name" value="GrpE_head"/>
</dbReference>
<comment type="subunit">
    <text evidence="3">Homodimer.</text>
</comment>
<dbReference type="PANTHER" id="PTHR21237">
    <property type="entry name" value="GRPE PROTEIN"/>
    <property type="match status" value="1"/>
</dbReference>
<dbReference type="SUPFAM" id="SSF58014">
    <property type="entry name" value="Coiled-coil domain of nucleotide exchange factor GrpE"/>
    <property type="match status" value="1"/>
</dbReference>
<dbReference type="Gene3D" id="3.90.20.20">
    <property type="match status" value="1"/>
</dbReference>
<gene>
    <name evidence="3 7" type="primary">grpE</name>
    <name evidence="7" type="ORF">GCM10008935_10550</name>
</gene>
<comment type="similarity">
    <text evidence="1 3 5">Belongs to the GrpE family.</text>
</comment>
<dbReference type="PROSITE" id="PS01071">
    <property type="entry name" value="GRPE"/>
    <property type="match status" value="1"/>
</dbReference>
<comment type="function">
    <text evidence="3 4">Participates actively in the response to hyperosmotic and heat shock by preventing the aggregation of stress-denatured proteins, in association with DnaK and GrpE. It is the nucleotide exchange factor for DnaK and may function as a thermosensor. Unfolded proteins bind initially to DnaJ; upon interaction with the DnaJ-bound protein, DnaK hydrolyzes its bound ATP, resulting in the formation of a stable complex. GrpE releases ADP from DnaK; ATP binding to DnaK triggers the release of the substrate protein, thus completing the reaction cycle. Several rounds of ATP-dependent interactions between DnaJ, DnaK and GrpE are required for fully efficient folding.</text>
</comment>
<evidence type="ECO:0000313" key="8">
    <source>
        <dbReference type="Proteomes" id="UP001500740"/>
    </source>
</evidence>
<sequence>MDERVNNQEEVKTDEVTEERPNEAQDSDSEVTEEGQVAEGQQEHTDEISEGSEVEQLNQEKEALQEKLARLQADFDNFRRRTKKDKESDLKYKAQDIANDLIPVVDNFERALQVEVNDDSTQSFADGIKMVYNQLKQALEQNGIEEVEAEGAQFDPQKHQAVMQVSEEGYESNQIIEVLQKGYQLKDRVIRPAMVKVNE</sequence>
<dbReference type="PANTHER" id="PTHR21237:SF23">
    <property type="entry name" value="GRPE PROTEIN HOMOLOG, MITOCHONDRIAL"/>
    <property type="match status" value="1"/>
</dbReference>
<keyword evidence="3" id="KW-0963">Cytoplasm</keyword>
<evidence type="ECO:0000256" key="2">
    <source>
        <dbReference type="ARBA" id="ARBA00023186"/>
    </source>
</evidence>
<keyword evidence="8" id="KW-1185">Reference proteome</keyword>
<dbReference type="CDD" id="cd00446">
    <property type="entry name" value="GrpE"/>
    <property type="match status" value="1"/>
</dbReference>
<evidence type="ECO:0000256" key="6">
    <source>
        <dbReference type="SAM" id="MobiDB-lite"/>
    </source>
</evidence>
<feature type="region of interest" description="Disordered" evidence="6">
    <location>
        <begin position="1"/>
        <end position="62"/>
    </location>
</feature>
<dbReference type="NCBIfam" id="NF010738">
    <property type="entry name" value="PRK14140.1"/>
    <property type="match status" value="1"/>
</dbReference>
<keyword evidence="2 3" id="KW-0143">Chaperone</keyword>
<organism evidence="7 8">
    <name type="scientific">Alkalibacillus silvisoli</name>
    <dbReference type="NCBI Taxonomy" id="392823"/>
    <lineage>
        <taxon>Bacteria</taxon>
        <taxon>Bacillati</taxon>
        <taxon>Bacillota</taxon>
        <taxon>Bacilli</taxon>
        <taxon>Bacillales</taxon>
        <taxon>Bacillaceae</taxon>
        <taxon>Alkalibacillus</taxon>
    </lineage>
</organism>